<dbReference type="Gene3D" id="3.30.70.120">
    <property type="match status" value="1"/>
</dbReference>
<name>A0A9X2ERK1_9GAMM</name>
<dbReference type="EMBL" id="JALBWM010000104">
    <property type="protein sequence ID" value="MCO1336095.1"/>
    <property type="molecule type" value="Genomic_DNA"/>
</dbReference>
<comment type="caution">
    <text evidence="1">The sequence shown here is derived from an EMBL/GenBank/DDBJ whole genome shotgun (WGS) entry which is preliminary data.</text>
</comment>
<dbReference type="PANTHER" id="PTHR41774">
    <property type="match status" value="1"/>
</dbReference>
<gene>
    <name evidence="1" type="ORF">MO867_17325</name>
</gene>
<accession>A0A9X2ERK1</accession>
<reference evidence="1" key="1">
    <citation type="journal article" date="2022" name="Arch. Microbiol.">
        <title>Microbulbifer okhotskensis sp. nov., isolated from a deep bottom sediment of the Okhotsk Sea.</title>
        <authorList>
            <person name="Romanenko L."/>
            <person name="Kurilenko V."/>
            <person name="Otstavnykh N."/>
            <person name="Velansky P."/>
            <person name="Isaeva M."/>
            <person name="Mikhailov V."/>
        </authorList>
    </citation>
    <scope>NUCLEOTIDE SEQUENCE</scope>
    <source>
        <strain evidence="1">OS29</strain>
    </source>
</reference>
<evidence type="ECO:0000313" key="1">
    <source>
        <dbReference type="EMBL" id="MCO1336095.1"/>
    </source>
</evidence>
<proteinExistence type="predicted"/>
<dbReference type="InterPro" id="IPR015867">
    <property type="entry name" value="N-reg_PII/ATP_PRibTrfase_C"/>
</dbReference>
<protein>
    <submittedName>
        <fullName evidence="1">YqfO family protein</fullName>
    </submittedName>
</protein>
<dbReference type="InterPro" id="IPR036069">
    <property type="entry name" value="DUF34/NIF3_sf"/>
</dbReference>
<dbReference type="FunFam" id="3.30.70.120:FF:000006">
    <property type="entry name" value="GTP cyclohydrolase 1 type 2 homolog"/>
    <property type="match status" value="1"/>
</dbReference>
<keyword evidence="2" id="KW-1185">Reference proteome</keyword>
<dbReference type="RefSeq" id="WP_252471478.1">
    <property type="nucleotide sequence ID" value="NZ_JALBWM010000104.1"/>
</dbReference>
<organism evidence="1 2">
    <name type="scientific">Microbulbifer okhotskensis</name>
    <dbReference type="NCBI Taxonomy" id="2926617"/>
    <lineage>
        <taxon>Bacteria</taxon>
        <taxon>Pseudomonadati</taxon>
        <taxon>Pseudomonadota</taxon>
        <taxon>Gammaproteobacteria</taxon>
        <taxon>Cellvibrionales</taxon>
        <taxon>Microbulbiferaceae</taxon>
        <taxon>Microbulbifer</taxon>
    </lineage>
</organism>
<dbReference type="SUPFAM" id="SSF102705">
    <property type="entry name" value="NIF3 (NGG1p interacting factor 3)-like"/>
    <property type="match status" value="1"/>
</dbReference>
<dbReference type="Proteomes" id="UP001139028">
    <property type="component" value="Unassembled WGS sequence"/>
</dbReference>
<sequence>MYKLCIYIPESHLEAVKQALFNAGAGRIGDYDSCCWQILGTGQFRPLDGSQPFMGESGQVEMVAEYRVEMVCTDELVEAALAAMRAAHPYEEPAFDLWLLDSRCNPAAQN</sequence>
<evidence type="ECO:0000313" key="2">
    <source>
        <dbReference type="Proteomes" id="UP001139028"/>
    </source>
</evidence>
<dbReference type="PANTHER" id="PTHR41774:SF1">
    <property type="entry name" value="NGG1P INTERACTING FACTOR NIF3"/>
    <property type="match status" value="1"/>
</dbReference>
<dbReference type="AlphaFoldDB" id="A0A9X2ERK1"/>